<dbReference type="Gene3D" id="1.10.10.10">
    <property type="entry name" value="Winged helix-like DNA-binding domain superfamily/Winged helix DNA-binding domain"/>
    <property type="match status" value="1"/>
</dbReference>
<dbReference type="Gene3D" id="3.40.1410.10">
    <property type="entry name" value="Chorismate lyase-like"/>
    <property type="match status" value="1"/>
</dbReference>
<dbReference type="PRINTS" id="PR00035">
    <property type="entry name" value="HTHGNTR"/>
</dbReference>
<keyword evidence="2" id="KW-0238">DNA-binding</keyword>
<dbReference type="STRING" id="1912961.BU204_29980"/>
<evidence type="ECO:0000313" key="5">
    <source>
        <dbReference type="EMBL" id="OLF11888.1"/>
    </source>
</evidence>
<keyword evidence="3" id="KW-0804">Transcription</keyword>
<dbReference type="Proteomes" id="UP000185596">
    <property type="component" value="Unassembled WGS sequence"/>
</dbReference>
<dbReference type="OrthoDB" id="3615556at2"/>
<dbReference type="AlphaFoldDB" id="A0A1Q8CC06"/>
<dbReference type="InterPro" id="IPR036388">
    <property type="entry name" value="WH-like_DNA-bd_sf"/>
</dbReference>
<comment type="caution">
    <text evidence="5">The sequence shown here is derived from an EMBL/GenBank/DDBJ whole genome shotgun (WGS) entry which is preliminary data.</text>
</comment>
<keyword evidence="6" id="KW-1185">Reference proteome</keyword>
<feature type="domain" description="HTH gntR-type" evidence="4">
    <location>
        <begin position="6"/>
        <end position="74"/>
    </location>
</feature>
<sequence>MTESSKPVYQQVADWLRQMINAGELPPGAQLPTEKELSERFDAARATVRQGLTVLVNEGLIRPSRPRGYFVRGHELMYYRPQAEWRPHPTSPEMDRWMEEQTTLGREPSQKITVEIIKAPVRVATRLELGDDDLVVARRRVRFLDGEPFNLNDSFYPLELVQGSEIVNPADVARGTNQALTDLGYEQVRAIDEIESRMSLPDEVTRLELPIAAPVLVHRVTGFTADDRPVRHTLNVLIGSKHVVLFERQKNMGK</sequence>
<dbReference type="CDD" id="cd07377">
    <property type="entry name" value="WHTH_GntR"/>
    <property type="match status" value="1"/>
</dbReference>
<dbReference type="SUPFAM" id="SSF64288">
    <property type="entry name" value="Chorismate lyase-like"/>
    <property type="match status" value="1"/>
</dbReference>
<dbReference type="Pfam" id="PF07702">
    <property type="entry name" value="UTRA"/>
    <property type="match status" value="1"/>
</dbReference>
<name>A0A1Q8CC06_9PSEU</name>
<dbReference type="SUPFAM" id="SSF46785">
    <property type="entry name" value="Winged helix' DNA-binding domain"/>
    <property type="match status" value="1"/>
</dbReference>
<dbReference type="GO" id="GO:0003700">
    <property type="term" value="F:DNA-binding transcription factor activity"/>
    <property type="evidence" value="ECO:0007669"/>
    <property type="project" value="InterPro"/>
</dbReference>
<dbReference type="PANTHER" id="PTHR44846">
    <property type="entry name" value="MANNOSYL-D-GLYCERATE TRANSPORT/METABOLISM SYSTEM REPRESSOR MNGR-RELATED"/>
    <property type="match status" value="1"/>
</dbReference>
<protein>
    <submittedName>
        <fullName evidence="5">GntR family transcriptional regulator</fullName>
    </submittedName>
</protein>
<dbReference type="SMART" id="SM00866">
    <property type="entry name" value="UTRA"/>
    <property type="match status" value="1"/>
</dbReference>
<accession>A0A1Q8CC06</accession>
<dbReference type="EMBL" id="MSIE01000065">
    <property type="protein sequence ID" value="OLF11888.1"/>
    <property type="molecule type" value="Genomic_DNA"/>
</dbReference>
<dbReference type="InterPro" id="IPR050679">
    <property type="entry name" value="Bact_HTH_transcr_reg"/>
</dbReference>
<dbReference type="SMART" id="SM00345">
    <property type="entry name" value="HTH_GNTR"/>
    <property type="match status" value="1"/>
</dbReference>
<dbReference type="InterPro" id="IPR011663">
    <property type="entry name" value="UTRA"/>
</dbReference>
<gene>
    <name evidence="5" type="ORF">BU204_29980</name>
</gene>
<evidence type="ECO:0000313" key="6">
    <source>
        <dbReference type="Proteomes" id="UP000185596"/>
    </source>
</evidence>
<organism evidence="5 6">
    <name type="scientific">Actinophytocola xanthii</name>
    <dbReference type="NCBI Taxonomy" id="1912961"/>
    <lineage>
        <taxon>Bacteria</taxon>
        <taxon>Bacillati</taxon>
        <taxon>Actinomycetota</taxon>
        <taxon>Actinomycetes</taxon>
        <taxon>Pseudonocardiales</taxon>
        <taxon>Pseudonocardiaceae</taxon>
    </lineage>
</organism>
<dbReference type="PROSITE" id="PS50949">
    <property type="entry name" value="HTH_GNTR"/>
    <property type="match status" value="1"/>
</dbReference>
<dbReference type="InterPro" id="IPR028978">
    <property type="entry name" value="Chorismate_lyase_/UTRA_dom_sf"/>
</dbReference>
<reference evidence="5 6" key="1">
    <citation type="submission" date="2016-12" db="EMBL/GenBank/DDBJ databases">
        <title>The draft genome sequence of Actinophytocola sp. 11-183.</title>
        <authorList>
            <person name="Wang W."/>
            <person name="Yuan L."/>
        </authorList>
    </citation>
    <scope>NUCLEOTIDE SEQUENCE [LARGE SCALE GENOMIC DNA]</scope>
    <source>
        <strain evidence="5 6">11-183</strain>
    </source>
</reference>
<evidence type="ECO:0000259" key="4">
    <source>
        <dbReference type="PROSITE" id="PS50949"/>
    </source>
</evidence>
<dbReference type="InterPro" id="IPR000524">
    <property type="entry name" value="Tscrpt_reg_HTH_GntR"/>
</dbReference>
<dbReference type="Pfam" id="PF00392">
    <property type="entry name" value="GntR"/>
    <property type="match status" value="1"/>
</dbReference>
<keyword evidence="1" id="KW-0805">Transcription regulation</keyword>
<evidence type="ECO:0000256" key="3">
    <source>
        <dbReference type="ARBA" id="ARBA00023163"/>
    </source>
</evidence>
<evidence type="ECO:0000256" key="2">
    <source>
        <dbReference type="ARBA" id="ARBA00023125"/>
    </source>
</evidence>
<dbReference type="GO" id="GO:0003677">
    <property type="term" value="F:DNA binding"/>
    <property type="evidence" value="ECO:0007669"/>
    <property type="project" value="UniProtKB-KW"/>
</dbReference>
<dbReference type="GO" id="GO:0045892">
    <property type="term" value="P:negative regulation of DNA-templated transcription"/>
    <property type="evidence" value="ECO:0007669"/>
    <property type="project" value="TreeGrafter"/>
</dbReference>
<dbReference type="InterPro" id="IPR036390">
    <property type="entry name" value="WH_DNA-bd_sf"/>
</dbReference>
<evidence type="ECO:0000256" key="1">
    <source>
        <dbReference type="ARBA" id="ARBA00023015"/>
    </source>
</evidence>
<dbReference type="PANTHER" id="PTHR44846:SF17">
    <property type="entry name" value="GNTR-FAMILY TRANSCRIPTIONAL REGULATOR"/>
    <property type="match status" value="1"/>
</dbReference>
<proteinExistence type="predicted"/>